<accession>A0A0N4VFJ8</accession>
<organism evidence="4">
    <name type="scientific">Enterobius vermicularis</name>
    <name type="common">Human pinworm</name>
    <dbReference type="NCBI Taxonomy" id="51028"/>
    <lineage>
        <taxon>Eukaryota</taxon>
        <taxon>Metazoa</taxon>
        <taxon>Ecdysozoa</taxon>
        <taxon>Nematoda</taxon>
        <taxon>Chromadorea</taxon>
        <taxon>Rhabditida</taxon>
        <taxon>Spirurina</taxon>
        <taxon>Oxyuridomorpha</taxon>
        <taxon>Oxyuroidea</taxon>
        <taxon>Oxyuridae</taxon>
        <taxon>Enterobius</taxon>
    </lineage>
</organism>
<dbReference type="EMBL" id="UXUI01009700">
    <property type="protein sequence ID" value="VDD94181.1"/>
    <property type="molecule type" value="Genomic_DNA"/>
</dbReference>
<keyword evidence="3" id="KW-1185">Reference proteome</keyword>
<proteinExistence type="predicted"/>
<sequence>MLETIREAITNVQNEISNSVRKLRGPQDAVPQSEVLEALSSLVETQAGSSLLLKFQLCIEQIERMNDENIRAANLTSTRLGTLQQMCNERAQCVIAAHDYFRSIPNISKQLASLTKEIETLSKYCQQTEQAMTYLEALVAIAAGEEKINSLKNQLKEEKEQYRQEVELARKLSFGSGLKVLVSLTGCLISLALDNSSYLCMILGLFYNGVARSWASLYLRRFITMSLW</sequence>
<protein>
    <submittedName>
        <fullName evidence="4">SHH signaling and ciliogenesis regulator SDCCAG8</fullName>
    </submittedName>
</protein>
<dbReference type="OrthoDB" id="5847319at2759"/>
<evidence type="ECO:0000313" key="3">
    <source>
        <dbReference type="Proteomes" id="UP000274131"/>
    </source>
</evidence>
<dbReference type="WBParaSite" id="EVEC_0000952201-mRNA-1">
    <property type="protein sequence ID" value="EVEC_0000952201-mRNA-1"/>
    <property type="gene ID" value="EVEC_0000952201"/>
</dbReference>
<reference evidence="4" key="1">
    <citation type="submission" date="2017-02" db="UniProtKB">
        <authorList>
            <consortium name="WormBaseParasite"/>
        </authorList>
    </citation>
    <scope>IDENTIFICATION</scope>
</reference>
<evidence type="ECO:0000256" key="1">
    <source>
        <dbReference type="SAM" id="Coils"/>
    </source>
</evidence>
<dbReference type="Proteomes" id="UP000274131">
    <property type="component" value="Unassembled WGS sequence"/>
</dbReference>
<evidence type="ECO:0000313" key="2">
    <source>
        <dbReference type="EMBL" id="VDD94181.1"/>
    </source>
</evidence>
<evidence type="ECO:0000313" key="4">
    <source>
        <dbReference type="WBParaSite" id="EVEC_0000952201-mRNA-1"/>
    </source>
</evidence>
<dbReference type="STRING" id="51028.A0A0N4VFJ8"/>
<gene>
    <name evidence="2" type="ORF">EVEC_LOCUS8932</name>
</gene>
<reference evidence="2 3" key="2">
    <citation type="submission" date="2018-10" db="EMBL/GenBank/DDBJ databases">
        <authorList>
            <consortium name="Pathogen Informatics"/>
        </authorList>
    </citation>
    <scope>NUCLEOTIDE SEQUENCE [LARGE SCALE GENOMIC DNA]</scope>
</reference>
<dbReference type="AlphaFoldDB" id="A0A0N4VFJ8"/>
<name>A0A0N4VFJ8_ENTVE</name>
<keyword evidence="1" id="KW-0175">Coiled coil</keyword>
<feature type="coiled-coil region" evidence="1">
    <location>
        <begin position="111"/>
        <end position="172"/>
    </location>
</feature>